<dbReference type="AlphaFoldDB" id="A0A7U4E696"/>
<reference evidence="1 2" key="2">
    <citation type="journal article" date="2012" name="Stand. Genomic Sci.">
        <title>Complete genome sequence of the aquatic bacterium Runella slithyformis type strain (LSU 4(T)).</title>
        <authorList>
            <person name="Copeland A."/>
            <person name="Zhang X."/>
            <person name="Misra M."/>
            <person name="Lapidus A."/>
            <person name="Nolan M."/>
            <person name="Lucas S."/>
            <person name="Deshpande S."/>
            <person name="Cheng J.F."/>
            <person name="Tapia R."/>
            <person name="Goodwin L.A."/>
            <person name="Pitluck S."/>
            <person name="Liolios K."/>
            <person name="Pagani I."/>
            <person name="Ivanova N."/>
            <person name="Mikhailova N."/>
            <person name="Pati A."/>
            <person name="Chen A."/>
            <person name="Palaniappan K."/>
            <person name="Land M."/>
            <person name="Hauser L."/>
            <person name="Pan C."/>
            <person name="Jeffries C.D."/>
            <person name="Detter J.C."/>
            <person name="Brambilla E.M."/>
            <person name="Rohde M."/>
            <person name="Djao O.D."/>
            <person name="Goker M."/>
            <person name="Sikorski J."/>
            <person name="Tindall B.J."/>
            <person name="Woyke T."/>
            <person name="Bristow J."/>
            <person name="Eisen J.A."/>
            <person name="Markowitz V."/>
            <person name="Hugenholtz P."/>
            <person name="Kyrpides N.C."/>
            <person name="Klenk H.P."/>
            <person name="Mavromatis K."/>
        </authorList>
    </citation>
    <scope>NUCLEOTIDE SEQUENCE [LARGE SCALE GENOMIC DNA]</scope>
    <source>
        <strain evidence="2">ATCC 29530 / DSM 19594 / LMG 11500 / NCIMB 11436 / LSU 4</strain>
    </source>
</reference>
<gene>
    <name evidence="1" type="ordered locus">Runsl_2988</name>
</gene>
<name>A0A7U4E696_RUNSL</name>
<dbReference type="KEGG" id="rsi:Runsl_2988"/>
<protein>
    <submittedName>
        <fullName evidence="1">Uncharacterized protein</fullName>
    </submittedName>
</protein>
<dbReference type="EMBL" id="CP002859">
    <property type="protein sequence ID" value="AEI49376.1"/>
    <property type="molecule type" value="Genomic_DNA"/>
</dbReference>
<evidence type="ECO:0000313" key="1">
    <source>
        <dbReference type="EMBL" id="AEI49376.1"/>
    </source>
</evidence>
<proteinExistence type="predicted"/>
<dbReference type="RefSeq" id="WP_013928685.1">
    <property type="nucleotide sequence ID" value="NC_015703.1"/>
</dbReference>
<sequence length="57" mass="6715">MAYCKQHCFAQADGWNKSREDNIVLLQSKSKESFETDPSAKYFQVQTRWKFPALGLW</sequence>
<keyword evidence="2" id="KW-1185">Reference proteome</keyword>
<dbReference type="Proteomes" id="UP000000493">
    <property type="component" value="Chromosome"/>
</dbReference>
<organism evidence="1 2">
    <name type="scientific">Runella slithyformis (strain ATCC 29530 / DSM 19594 / LMG 11500 / NCIMB 11436 / LSU 4)</name>
    <dbReference type="NCBI Taxonomy" id="761193"/>
    <lineage>
        <taxon>Bacteria</taxon>
        <taxon>Pseudomonadati</taxon>
        <taxon>Bacteroidota</taxon>
        <taxon>Cytophagia</taxon>
        <taxon>Cytophagales</taxon>
        <taxon>Spirosomataceae</taxon>
        <taxon>Runella</taxon>
    </lineage>
</organism>
<reference evidence="2" key="1">
    <citation type="submission" date="2011-06" db="EMBL/GenBank/DDBJ databases">
        <title>The complete genome of chromosome of Runella slithyformis DSM 19594.</title>
        <authorList>
            <consortium name="US DOE Joint Genome Institute (JGI-PGF)"/>
            <person name="Lucas S."/>
            <person name="Han J."/>
            <person name="Lapidus A."/>
            <person name="Bruce D."/>
            <person name="Goodwin L."/>
            <person name="Pitluck S."/>
            <person name="Peters L."/>
            <person name="Kyrpides N."/>
            <person name="Mavromatis K."/>
            <person name="Ivanova N."/>
            <person name="Ovchinnikova G."/>
            <person name="Zhang X."/>
            <person name="Misra M."/>
            <person name="Detter J.C."/>
            <person name="Tapia R."/>
            <person name="Han C."/>
            <person name="Land M."/>
            <person name="Hauser L."/>
            <person name="Markowitz V."/>
            <person name="Cheng J.-F."/>
            <person name="Hugenholtz P."/>
            <person name="Woyke T."/>
            <person name="Wu D."/>
            <person name="Tindall B."/>
            <person name="Faehrich R."/>
            <person name="Brambilla E."/>
            <person name="Klenk H.-P."/>
            <person name="Eisen J.A."/>
        </authorList>
    </citation>
    <scope>NUCLEOTIDE SEQUENCE [LARGE SCALE GENOMIC DNA]</scope>
    <source>
        <strain evidence="2">ATCC 29530 / DSM 19594 / LMG 11500 / NCIMB 11436 / LSU 4</strain>
    </source>
</reference>
<accession>A0A7U4E696</accession>
<evidence type="ECO:0000313" key="2">
    <source>
        <dbReference type="Proteomes" id="UP000000493"/>
    </source>
</evidence>